<gene>
    <name evidence="1" type="ORF">IWQ62_001052</name>
</gene>
<comment type="caution">
    <text evidence="1">The sequence shown here is derived from an EMBL/GenBank/DDBJ whole genome shotgun (WGS) entry which is preliminary data.</text>
</comment>
<evidence type="ECO:0000313" key="2">
    <source>
        <dbReference type="Proteomes" id="UP001150925"/>
    </source>
</evidence>
<keyword evidence="2" id="KW-1185">Reference proteome</keyword>
<reference evidence="1" key="1">
    <citation type="submission" date="2022-07" db="EMBL/GenBank/DDBJ databases">
        <title>Phylogenomic reconstructions and comparative analyses of Kickxellomycotina fungi.</title>
        <authorList>
            <person name="Reynolds N.K."/>
            <person name="Stajich J.E."/>
            <person name="Barry K."/>
            <person name="Grigoriev I.V."/>
            <person name="Crous P."/>
            <person name="Smith M.E."/>
        </authorList>
    </citation>
    <scope>NUCLEOTIDE SEQUENCE</scope>
    <source>
        <strain evidence="1">RSA 1196</strain>
    </source>
</reference>
<accession>A0A9W8E8L7</accession>
<organism evidence="1 2">
    <name type="scientific">Dispira parvispora</name>
    <dbReference type="NCBI Taxonomy" id="1520584"/>
    <lineage>
        <taxon>Eukaryota</taxon>
        <taxon>Fungi</taxon>
        <taxon>Fungi incertae sedis</taxon>
        <taxon>Zoopagomycota</taxon>
        <taxon>Kickxellomycotina</taxon>
        <taxon>Dimargaritomycetes</taxon>
        <taxon>Dimargaritales</taxon>
        <taxon>Dimargaritaceae</taxon>
        <taxon>Dispira</taxon>
    </lineage>
</organism>
<dbReference type="EMBL" id="JANBPY010000140">
    <property type="protein sequence ID" value="KAJ1968755.1"/>
    <property type="molecule type" value="Genomic_DNA"/>
</dbReference>
<dbReference type="Proteomes" id="UP001150925">
    <property type="component" value="Unassembled WGS sequence"/>
</dbReference>
<proteinExistence type="predicted"/>
<dbReference type="AlphaFoldDB" id="A0A9W8E8L7"/>
<name>A0A9W8E8L7_9FUNG</name>
<protein>
    <submittedName>
        <fullName evidence="1">Uncharacterized protein</fullName>
    </submittedName>
</protein>
<sequence>MNARGQGESSSSPESSSYPIPPLRSFRFLNHSAPFLVDFRVDTLGVVQATEIDSLVALGEDPNISQYPDMQLFYTAGAIKFLNDDYMLWVDYSGQASTSLHVGEYTNVVSNEDSVTALTQTDSKALQAMLLLQARSEWIGKEEWLRIASNSINELVEDAAVLQEEYPFSQNKLNVLHLASQLDHYPQGHPYNQYSQYLEQIYEKYDTLVSVMDVFYPEEKKAVVEAFEKQSANGVLETLKFINTEWKKRLALVQKAKERLGNFDATWINYGDLSDNEVFLLFPMLYSTGIVSKENLAHFIGALAAAIGEGPDYQDSVALTAQVKVFQEQTIPVFILWYISQYGFYEGNKFAIDFVNSMGKSRTPNRKPSYYWKRQYMLFVKSVQFTVEQGGASPQNPDFQVTDPVFNMVKYYGQLYRLVENRYTGRLELQLKIPVEYYQSVGVWANYLQQAMSSYTA</sequence>
<evidence type="ECO:0000313" key="1">
    <source>
        <dbReference type="EMBL" id="KAJ1968755.1"/>
    </source>
</evidence>
<dbReference type="OrthoDB" id="10550732at2759"/>